<dbReference type="AlphaFoldDB" id="A0A7W6BMF8"/>
<keyword evidence="3" id="KW-1185">Reference proteome</keyword>
<keyword evidence="1" id="KW-1133">Transmembrane helix</keyword>
<protein>
    <submittedName>
        <fullName evidence="2">Uncharacterized protein</fullName>
    </submittedName>
</protein>
<evidence type="ECO:0000313" key="3">
    <source>
        <dbReference type="Proteomes" id="UP000571950"/>
    </source>
</evidence>
<proteinExistence type="predicted"/>
<accession>A0A7W6BMF8</accession>
<dbReference type="EMBL" id="JACIDT010000003">
    <property type="protein sequence ID" value="MBB3925298.1"/>
    <property type="molecule type" value="Genomic_DNA"/>
</dbReference>
<feature type="transmembrane region" description="Helical" evidence="1">
    <location>
        <begin position="20"/>
        <end position="41"/>
    </location>
</feature>
<dbReference type="InterPro" id="IPR021279">
    <property type="entry name" value="DUF2721"/>
</dbReference>
<evidence type="ECO:0000313" key="2">
    <source>
        <dbReference type="EMBL" id="MBB3925298.1"/>
    </source>
</evidence>
<keyword evidence="1" id="KW-0812">Transmembrane</keyword>
<keyword evidence="1" id="KW-0472">Membrane</keyword>
<dbReference type="Pfam" id="PF11026">
    <property type="entry name" value="DUF2721"/>
    <property type="match status" value="1"/>
</dbReference>
<organism evidence="2 3">
    <name type="scientific">Sphingobium jiangsuense</name>
    <dbReference type="NCBI Taxonomy" id="870476"/>
    <lineage>
        <taxon>Bacteria</taxon>
        <taxon>Pseudomonadati</taxon>
        <taxon>Pseudomonadota</taxon>
        <taxon>Alphaproteobacteria</taxon>
        <taxon>Sphingomonadales</taxon>
        <taxon>Sphingomonadaceae</taxon>
        <taxon>Sphingobium</taxon>
    </lineage>
</organism>
<name>A0A7W6BMF8_9SPHN</name>
<comment type="caution">
    <text evidence="2">The sequence shown here is derived from an EMBL/GenBank/DDBJ whole genome shotgun (WGS) entry which is preliminary data.</text>
</comment>
<gene>
    <name evidence="2" type="ORF">GGR43_001011</name>
</gene>
<evidence type="ECO:0000256" key="1">
    <source>
        <dbReference type="SAM" id="Phobius"/>
    </source>
</evidence>
<reference evidence="2 3" key="1">
    <citation type="submission" date="2020-08" db="EMBL/GenBank/DDBJ databases">
        <title>Genomic Encyclopedia of Type Strains, Phase IV (KMG-IV): sequencing the most valuable type-strain genomes for metagenomic binning, comparative biology and taxonomic classification.</title>
        <authorList>
            <person name="Goeker M."/>
        </authorList>
    </citation>
    <scope>NUCLEOTIDE SEQUENCE [LARGE SCALE GENOMIC DNA]</scope>
    <source>
        <strain evidence="2 3">DSM 26189</strain>
    </source>
</reference>
<dbReference type="Proteomes" id="UP000571950">
    <property type="component" value="Unassembled WGS sequence"/>
</dbReference>
<sequence>MPMPITGHELLPISHVGETIRLAVAPVFLLAGIGGFLNVCASRLARVIDRARVVENLITQTRGADHDRYNLQILLKI</sequence>